<dbReference type="GO" id="GO:0046503">
    <property type="term" value="P:glycerolipid catabolic process"/>
    <property type="evidence" value="ECO:0007669"/>
    <property type="project" value="TreeGrafter"/>
</dbReference>
<dbReference type="PRINTS" id="PR00111">
    <property type="entry name" value="ABHYDROLASE"/>
</dbReference>
<dbReference type="KEGG" id="kphy:AOZ06_39590"/>
<evidence type="ECO:0000259" key="1">
    <source>
        <dbReference type="Pfam" id="PF00561"/>
    </source>
</evidence>
<gene>
    <name evidence="2" type="ORF">AOZ06_39590</name>
</gene>
<name>A0A0N9HXU7_9PSEU</name>
<dbReference type="SUPFAM" id="SSF53474">
    <property type="entry name" value="alpha/beta-Hydrolases"/>
    <property type="match status" value="1"/>
</dbReference>
<dbReference type="OrthoDB" id="8957634at2"/>
<protein>
    <recommendedName>
        <fullName evidence="1">AB hydrolase-1 domain-containing protein</fullName>
    </recommendedName>
</protein>
<dbReference type="InterPro" id="IPR050471">
    <property type="entry name" value="AB_hydrolase"/>
</dbReference>
<keyword evidence="3" id="KW-1185">Reference proteome</keyword>
<proteinExistence type="predicted"/>
<dbReference type="InterPro" id="IPR000073">
    <property type="entry name" value="AB_hydrolase_1"/>
</dbReference>
<organism evidence="2 3">
    <name type="scientific">Kibdelosporangium phytohabitans</name>
    <dbReference type="NCBI Taxonomy" id="860235"/>
    <lineage>
        <taxon>Bacteria</taxon>
        <taxon>Bacillati</taxon>
        <taxon>Actinomycetota</taxon>
        <taxon>Actinomycetes</taxon>
        <taxon>Pseudonocardiales</taxon>
        <taxon>Pseudonocardiaceae</taxon>
        <taxon>Kibdelosporangium</taxon>
    </lineage>
</organism>
<dbReference type="Pfam" id="PF00561">
    <property type="entry name" value="Abhydrolase_1"/>
    <property type="match status" value="1"/>
</dbReference>
<reference evidence="2 3" key="1">
    <citation type="submission" date="2015-07" db="EMBL/GenBank/DDBJ databases">
        <title>Genome sequencing of Kibdelosporangium phytohabitans.</title>
        <authorList>
            <person name="Qin S."/>
            <person name="Xing K."/>
        </authorList>
    </citation>
    <scope>NUCLEOTIDE SEQUENCE [LARGE SCALE GENOMIC DNA]</scope>
    <source>
        <strain evidence="2 3">KLBMP1111</strain>
    </source>
</reference>
<dbReference type="PANTHER" id="PTHR43433">
    <property type="entry name" value="HYDROLASE, ALPHA/BETA FOLD FAMILY PROTEIN"/>
    <property type="match status" value="1"/>
</dbReference>
<sequence length="285" mass="31350">MPHDEFIRVGDTDLCAQTFGRRTDPAVLLIGGASRSMDWWDVAFCERLAAADRLVIRYDHRDTGASSWYQPGCPQYTFADLAADAIGVLDAYEVDRAHVIGLSMGGQLAQIAALANPERVASLTLIATSPQPRAPDLPPTTERLQAHFDIAAAPDWTDRSAVIDYIVAQDRAYTATWTADEETVTRDRAALVVDRSACVEASHTNHYAMRGHPRWRDQLAGLTMPALVVHGTHDPLFPLEHGLALAAEIPDATLLRLLGIGHELPQRSWDTVIPAVIHHTSRKDR</sequence>
<dbReference type="PANTHER" id="PTHR43433:SF5">
    <property type="entry name" value="AB HYDROLASE-1 DOMAIN-CONTAINING PROTEIN"/>
    <property type="match status" value="1"/>
</dbReference>
<accession>A0A0N9HXU7</accession>
<dbReference type="InterPro" id="IPR029058">
    <property type="entry name" value="AB_hydrolase_fold"/>
</dbReference>
<dbReference type="Gene3D" id="3.40.50.1820">
    <property type="entry name" value="alpha/beta hydrolase"/>
    <property type="match status" value="1"/>
</dbReference>
<dbReference type="EMBL" id="CP012752">
    <property type="protein sequence ID" value="ALG12154.1"/>
    <property type="molecule type" value="Genomic_DNA"/>
</dbReference>
<dbReference type="Proteomes" id="UP000063699">
    <property type="component" value="Chromosome"/>
</dbReference>
<dbReference type="STRING" id="860235.AOZ06_39590"/>
<evidence type="ECO:0000313" key="2">
    <source>
        <dbReference type="EMBL" id="ALG12154.1"/>
    </source>
</evidence>
<dbReference type="RefSeq" id="WP_054294050.1">
    <property type="nucleotide sequence ID" value="NZ_CP012752.1"/>
</dbReference>
<dbReference type="AlphaFoldDB" id="A0A0N9HXU7"/>
<dbReference type="GO" id="GO:0004806">
    <property type="term" value="F:triacylglycerol lipase activity"/>
    <property type="evidence" value="ECO:0007669"/>
    <property type="project" value="TreeGrafter"/>
</dbReference>
<evidence type="ECO:0000313" key="3">
    <source>
        <dbReference type="Proteomes" id="UP000063699"/>
    </source>
</evidence>
<feature type="domain" description="AB hydrolase-1" evidence="1">
    <location>
        <begin position="25"/>
        <end position="263"/>
    </location>
</feature>